<dbReference type="KEGG" id="dpx:DAPPUDRAFT_247121"/>
<dbReference type="HOGENOM" id="CLU_2429297_0_0_1"/>
<dbReference type="EMBL" id="GL732560">
    <property type="protein sequence ID" value="EFX77827.1"/>
    <property type="molecule type" value="Genomic_DNA"/>
</dbReference>
<evidence type="ECO:0000313" key="2">
    <source>
        <dbReference type="Proteomes" id="UP000000305"/>
    </source>
</evidence>
<proteinExistence type="predicted"/>
<dbReference type="InParanoid" id="E9GRS8"/>
<organism evidence="1 2">
    <name type="scientific">Daphnia pulex</name>
    <name type="common">Water flea</name>
    <dbReference type="NCBI Taxonomy" id="6669"/>
    <lineage>
        <taxon>Eukaryota</taxon>
        <taxon>Metazoa</taxon>
        <taxon>Ecdysozoa</taxon>
        <taxon>Arthropoda</taxon>
        <taxon>Crustacea</taxon>
        <taxon>Branchiopoda</taxon>
        <taxon>Diplostraca</taxon>
        <taxon>Cladocera</taxon>
        <taxon>Anomopoda</taxon>
        <taxon>Daphniidae</taxon>
        <taxon>Daphnia</taxon>
    </lineage>
</organism>
<accession>E9GRS8</accession>
<sequence>MDACDRQTDIDAAIKMNYNTHVKTGSVVRRNRRFLRPVFSNDDSVSFGFIPLATSTAELGYSVVISPTVAAATSPDRTTAEHHRLMLAPSS</sequence>
<evidence type="ECO:0000313" key="1">
    <source>
        <dbReference type="EMBL" id="EFX77827.1"/>
    </source>
</evidence>
<name>E9GRS8_DAPPU</name>
<dbReference type="AlphaFoldDB" id="E9GRS8"/>
<gene>
    <name evidence="1" type="ORF">DAPPUDRAFT_247121</name>
</gene>
<keyword evidence="2" id="KW-1185">Reference proteome</keyword>
<dbReference type="Proteomes" id="UP000000305">
    <property type="component" value="Unassembled WGS sequence"/>
</dbReference>
<protein>
    <submittedName>
        <fullName evidence="1">Uncharacterized protein</fullName>
    </submittedName>
</protein>
<reference evidence="1 2" key="1">
    <citation type="journal article" date="2011" name="Science">
        <title>The ecoresponsive genome of Daphnia pulex.</title>
        <authorList>
            <person name="Colbourne J.K."/>
            <person name="Pfrender M.E."/>
            <person name="Gilbert D."/>
            <person name="Thomas W.K."/>
            <person name="Tucker A."/>
            <person name="Oakley T.H."/>
            <person name="Tokishita S."/>
            <person name="Aerts A."/>
            <person name="Arnold G.J."/>
            <person name="Basu M.K."/>
            <person name="Bauer D.J."/>
            <person name="Caceres C.E."/>
            <person name="Carmel L."/>
            <person name="Casola C."/>
            <person name="Choi J.H."/>
            <person name="Detter J.C."/>
            <person name="Dong Q."/>
            <person name="Dusheyko S."/>
            <person name="Eads B.D."/>
            <person name="Frohlich T."/>
            <person name="Geiler-Samerotte K.A."/>
            <person name="Gerlach D."/>
            <person name="Hatcher P."/>
            <person name="Jogdeo S."/>
            <person name="Krijgsveld J."/>
            <person name="Kriventseva E.V."/>
            <person name="Kultz D."/>
            <person name="Laforsch C."/>
            <person name="Lindquist E."/>
            <person name="Lopez J."/>
            <person name="Manak J.R."/>
            <person name="Muller J."/>
            <person name="Pangilinan J."/>
            <person name="Patwardhan R.P."/>
            <person name="Pitluck S."/>
            <person name="Pritham E.J."/>
            <person name="Rechtsteiner A."/>
            <person name="Rho M."/>
            <person name="Rogozin I.B."/>
            <person name="Sakarya O."/>
            <person name="Salamov A."/>
            <person name="Schaack S."/>
            <person name="Shapiro H."/>
            <person name="Shiga Y."/>
            <person name="Skalitzky C."/>
            <person name="Smith Z."/>
            <person name="Souvorov A."/>
            <person name="Sung W."/>
            <person name="Tang Z."/>
            <person name="Tsuchiya D."/>
            <person name="Tu H."/>
            <person name="Vos H."/>
            <person name="Wang M."/>
            <person name="Wolf Y.I."/>
            <person name="Yamagata H."/>
            <person name="Yamada T."/>
            <person name="Ye Y."/>
            <person name="Shaw J.R."/>
            <person name="Andrews J."/>
            <person name="Crease T.J."/>
            <person name="Tang H."/>
            <person name="Lucas S.M."/>
            <person name="Robertson H.M."/>
            <person name="Bork P."/>
            <person name="Koonin E.V."/>
            <person name="Zdobnov E.M."/>
            <person name="Grigoriev I.V."/>
            <person name="Lynch M."/>
            <person name="Boore J.L."/>
        </authorList>
    </citation>
    <scope>NUCLEOTIDE SEQUENCE [LARGE SCALE GENOMIC DNA]</scope>
</reference>